<dbReference type="EMBL" id="GBRH01200833">
    <property type="protein sequence ID" value="JAD97062.1"/>
    <property type="molecule type" value="Transcribed_RNA"/>
</dbReference>
<sequence length="66" mass="7247">MCQGQDKGVGGKRIRATKAQPFISRKAVSTSQLISFPCEPQGHILICHLLLHFSAPLRKDCVSKRG</sequence>
<dbReference type="AlphaFoldDB" id="A0A0A9EM00"/>
<protein>
    <submittedName>
        <fullName evidence="1">Uncharacterized protein</fullName>
    </submittedName>
</protein>
<accession>A0A0A9EM00</accession>
<proteinExistence type="predicted"/>
<organism evidence="1">
    <name type="scientific">Arundo donax</name>
    <name type="common">Giant reed</name>
    <name type="synonym">Donax arundinaceus</name>
    <dbReference type="NCBI Taxonomy" id="35708"/>
    <lineage>
        <taxon>Eukaryota</taxon>
        <taxon>Viridiplantae</taxon>
        <taxon>Streptophyta</taxon>
        <taxon>Embryophyta</taxon>
        <taxon>Tracheophyta</taxon>
        <taxon>Spermatophyta</taxon>
        <taxon>Magnoliopsida</taxon>
        <taxon>Liliopsida</taxon>
        <taxon>Poales</taxon>
        <taxon>Poaceae</taxon>
        <taxon>PACMAD clade</taxon>
        <taxon>Arundinoideae</taxon>
        <taxon>Arundineae</taxon>
        <taxon>Arundo</taxon>
    </lineage>
</organism>
<evidence type="ECO:0000313" key="1">
    <source>
        <dbReference type="EMBL" id="JAD97062.1"/>
    </source>
</evidence>
<reference evidence="1" key="2">
    <citation type="journal article" date="2015" name="Data Brief">
        <title>Shoot transcriptome of the giant reed, Arundo donax.</title>
        <authorList>
            <person name="Barrero R.A."/>
            <person name="Guerrero F.D."/>
            <person name="Moolhuijzen P."/>
            <person name="Goolsby J.A."/>
            <person name="Tidwell J."/>
            <person name="Bellgard S.E."/>
            <person name="Bellgard M.I."/>
        </authorList>
    </citation>
    <scope>NUCLEOTIDE SEQUENCE</scope>
    <source>
        <tissue evidence="1">Shoot tissue taken approximately 20 cm above the soil surface</tissue>
    </source>
</reference>
<name>A0A0A9EM00_ARUDO</name>
<reference evidence="1" key="1">
    <citation type="submission" date="2014-09" db="EMBL/GenBank/DDBJ databases">
        <authorList>
            <person name="Magalhaes I.L.F."/>
            <person name="Oliveira U."/>
            <person name="Santos F.R."/>
            <person name="Vidigal T.H.D.A."/>
            <person name="Brescovit A.D."/>
            <person name="Santos A.J."/>
        </authorList>
    </citation>
    <scope>NUCLEOTIDE SEQUENCE</scope>
    <source>
        <tissue evidence="1">Shoot tissue taken approximately 20 cm above the soil surface</tissue>
    </source>
</reference>